<feature type="non-terminal residue" evidence="2">
    <location>
        <position position="1"/>
    </location>
</feature>
<feature type="region of interest" description="Disordered" evidence="1">
    <location>
        <begin position="1"/>
        <end position="20"/>
    </location>
</feature>
<reference evidence="2 3" key="1">
    <citation type="submission" date="2021-06" db="EMBL/GenBank/DDBJ databases">
        <title>Caerostris darwini draft genome.</title>
        <authorList>
            <person name="Kono N."/>
            <person name="Arakawa K."/>
        </authorList>
    </citation>
    <scope>NUCLEOTIDE SEQUENCE [LARGE SCALE GENOMIC DNA]</scope>
</reference>
<keyword evidence="3" id="KW-1185">Reference proteome</keyword>
<evidence type="ECO:0000256" key="1">
    <source>
        <dbReference type="SAM" id="MobiDB-lite"/>
    </source>
</evidence>
<protein>
    <submittedName>
        <fullName evidence="2">Uncharacterized protein</fullName>
    </submittedName>
</protein>
<evidence type="ECO:0000313" key="3">
    <source>
        <dbReference type="Proteomes" id="UP001054837"/>
    </source>
</evidence>
<organism evidence="2 3">
    <name type="scientific">Caerostris darwini</name>
    <dbReference type="NCBI Taxonomy" id="1538125"/>
    <lineage>
        <taxon>Eukaryota</taxon>
        <taxon>Metazoa</taxon>
        <taxon>Ecdysozoa</taxon>
        <taxon>Arthropoda</taxon>
        <taxon>Chelicerata</taxon>
        <taxon>Arachnida</taxon>
        <taxon>Araneae</taxon>
        <taxon>Araneomorphae</taxon>
        <taxon>Entelegynae</taxon>
        <taxon>Araneoidea</taxon>
        <taxon>Araneidae</taxon>
        <taxon>Caerostris</taxon>
    </lineage>
</organism>
<comment type="caution">
    <text evidence="2">The sequence shown here is derived from an EMBL/GenBank/DDBJ whole genome shotgun (WGS) entry which is preliminary data.</text>
</comment>
<name>A0AAV4SSM7_9ARAC</name>
<gene>
    <name evidence="2" type="ORF">CDAR_20021</name>
</gene>
<feature type="compositionally biased region" description="Basic and acidic residues" evidence="1">
    <location>
        <begin position="1"/>
        <end position="17"/>
    </location>
</feature>
<sequence>EKYDAAPPKRTEPDERSPLQTEFDEWLPFWRSDI</sequence>
<dbReference type="Proteomes" id="UP001054837">
    <property type="component" value="Unassembled WGS sequence"/>
</dbReference>
<evidence type="ECO:0000313" key="2">
    <source>
        <dbReference type="EMBL" id="GIY36760.1"/>
    </source>
</evidence>
<proteinExistence type="predicted"/>
<dbReference type="AlphaFoldDB" id="A0AAV4SSM7"/>
<accession>A0AAV4SSM7</accession>
<dbReference type="EMBL" id="BPLQ01008358">
    <property type="protein sequence ID" value="GIY36760.1"/>
    <property type="molecule type" value="Genomic_DNA"/>
</dbReference>